<keyword evidence="6" id="KW-0328">Glycosyltransferase</keyword>
<evidence type="ECO:0000256" key="1">
    <source>
        <dbReference type="ARBA" id="ARBA00001210"/>
    </source>
</evidence>
<proteinExistence type="inferred from homology"/>
<comment type="similarity">
    <text evidence="5">Belongs to the CitG/MdcB family.</text>
</comment>
<comment type="function">
    <text evidence="5">Involved in the formation of 2-(5''-phosphoribosyl)-3'-dephosphocoenzyme-A, the prosthetic group of the acyl-carrier protein of the malonate decarboxylase.</text>
</comment>
<evidence type="ECO:0000313" key="7">
    <source>
        <dbReference type="Proteomes" id="UP000515291"/>
    </source>
</evidence>
<dbReference type="GO" id="GO:0051191">
    <property type="term" value="P:prosthetic group biosynthetic process"/>
    <property type="evidence" value="ECO:0007669"/>
    <property type="project" value="TreeGrafter"/>
</dbReference>
<dbReference type="EMBL" id="CP050292">
    <property type="protein sequence ID" value="QND72848.1"/>
    <property type="molecule type" value="Genomic_DNA"/>
</dbReference>
<dbReference type="AlphaFoldDB" id="A0A7G6U1G6"/>
<keyword evidence="2 5" id="KW-0808">Transferase</keyword>
<dbReference type="Proteomes" id="UP000515291">
    <property type="component" value="Chromosome"/>
</dbReference>
<sequence>MTTSLALRLHYNRLTTVRPADIRDAEVIAATAVQCLLVELETWPKPGLVSHIDTGSHSDMDANTFRRSAAAIRPHFQALAEAGAQGCGMGRLRIIGLEAEAAMFAATTGINTHRGAIFGLGLLCAAAGAASAGRTDPAASLGVAVARLWGRDILDGPVLLRSHGREACRRYGAGGARSEAAQGFPSLYEVGLPALQCGALLAPSDAEAARAQACFALIAVLQDTNLLHRGGLSGLAYAQSAAHRFLDDGGVGTPDWRQRANVVHQSFVTRRLSPGGSADLLAMSLFVQACETEASSCCMRH</sequence>
<dbReference type="Gene3D" id="1.10.4200.10">
    <property type="entry name" value="Triphosphoribosyl-dephospho-CoA protein"/>
    <property type="match status" value="2"/>
</dbReference>
<dbReference type="HAMAP" id="MF_01883">
    <property type="entry name" value="MdcB"/>
    <property type="match status" value="1"/>
</dbReference>
<dbReference type="Pfam" id="PF01874">
    <property type="entry name" value="CitG"/>
    <property type="match status" value="1"/>
</dbReference>
<reference evidence="7" key="1">
    <citation type="journal article" date="2020" name="Mol. Plant Microbe">
        <title>Rhizobial microsymbionts of the narrowly endemic Oxytropis species growing in Kamchatka are characterized by significant genetic diversity and possess a set of genes that are associated with T3SS and T6SS secretion systems and can affect the development of symbiosis.</title>
        <authorList>
            <person name="Safronova V."/>
            <person name="Guro P."/>
            <person name="Sazanova A."/>
            <person name="Kuznetsova I."/>
            <person name="Belimov A."/>
            <person name="Yakubov V."/>
            <person name="Chirak E."/>
            <person name="Afonin A."/>
            <person name="Gogolev Y."/>
            <person name="Andronov E."/>
            <person name="Tikhonovich I."/>
        </authorList>
    </citation>
    <scope>NUCLEOTIDE SEQUENCE [LARGE SCALE GENOMIC DNA]</scope>
    <source>
        <strain evidence="7">581</strain>
    </source>
</reference>
<evidence type="ECO:0000313" key="6">
    <source>
        <dbReference type="EMBL" id="QND72848.1"/>
    </source>
</evidence>
<comment type="catalytic activity">
    <reaction evidence="1 5">
        <text>3'-dephospho-CoA + ATP = 2'-(5''-triphospho-alpha-D-ribosyl)-3'-dephospho-CoA + adenine</text>
        <dbReference type="Rhea" id="RHEA:15117"/>
        <dbReference type="ChEBI" id="CHEBI:16708"/>
        <dbReference type="ChEBI" id="CHEBI:30616"/>
        <dbReference type="ChEBI" id="CHEBI:57328"/>
        <dbReference type="ChEBI" id="CHEBI:61378"/>
        <dbReference type="EC" id="2.4.2.52"/>
    </reaction>
</comment>
<protein>
    <recommendedName>
        <fullName evidence="5">Probable 2-(5''-triphosphoribosyl)-3'-dephosphocoenzyme-A synthase</fullName>
        <shortName evidence="5">2-(5''-triphosphoribosyl)-3'-dephospho-CoA synthase</shortName>
        <ecNumber evidence="5">2.4.2.52</ecNumber>
    </recommendedName>
</protein>
<dbReference type="GO" id="GO:0046917">
    <property type="term" value="F:triphosphoribosyl-dephospho-CoA synthase activity"/>
    <property type="evidence" value="ECO:0007669"/>
    <property type="project" value="UniProtKB-UniRule"/>
</dbReference>
<dbReference type="NCBIfam" id="TIGR03132">
    <property type="entry name" value="malonate_mdcB"/>
    <property type="match status" value="1"/>
</dbReference>
<dbReference type="GO" id="GO:0005524">
    <property type="term" value="F:ATP binding"/>
    <property type="evidence" value="ECO:0007669"/>
    <property type="project" value="UniProtKB-KW"/>
</dbReference>
<dbReference type="InterPro" id="IPR017555">
    <property type="entry name" value="TriPribosyl-deP-CoA_syn"/>
</dbReference>
<evidence type="ECO:0000256" key="5">
    <source>
        <dbReference type="HAMAP-Rule" id="MF_01883"/>
    </source>
</evidence>
<dbReference type="KEGG" id="trb:HB776_17725"/>
<evidence type="ECO:0000256" key="2">
    <source>
        <dbReference type="ARBA" id="ARBA00022679"/>
    </source>
</evidence>
<evidence type="ECO:0000256" key="3">
    <source>
        <dbReference type="ARBA" id="ARBA00022741"/>
    </source>
</evidence>
<dbReference type="PANTHER" id="PTHR30201:SF2">
    <property type="entry name" value="2-(5''-TRIPHOSPHORIBOSYL)-3'-DEPHOSPHOCOENZYME-A SYNTHASE"/>
    <property type="match status" value="1"/>
</dbReference>
<dbReference type="EC" id="2.4.2.52" evidence="5"/>
<gene>
    <name evidence="5 6" type="primary">mdcB</name>
    <name evidence="6" type="ORF">HB776_17725</name>
</gene>
<dbReference type="PANTHER" id="PTHR30201">
    <property type="entry name" value="TRIPHOSPHORIBOSYL-DEPHOSPHO-COA SYNTHASE"/>
    <property type="match status" value="1"/>
</dbReference>
<organism evidence="6 7">
    <name type="scientific">Tardiphaga robiniae</name>
    <dbReference type="NCBI Taxonomy" id="943830"/>
    <lineage>
        <taxon>Bacteria</taxon>
        <taxon>Pseudomonadati</taxon>
        <taxon>Pseudomonadota</taxon>
        <taxon>Alphaproteobacteria</taxon>
        <taxon>Hyphomicrobiales</taxon>
        <taxon>Nitrobacteraceae</taxon>
        <taxon>Tardiphaga</taxon>
    </lineage>
</organism>
<evidence type="ECO:0000256" key="4">
    <source>
        <dbReference type="ARBA" id="ARBA00022840"/>
    </source>
</evidence>
<keyword evidence="3 5" id="KW-0547">Nucleotide-binding</keyword>
<name>A0A7G6U1G6_9BRAD</name>
<dbReference type="RefSeq" id="WP_184511745.1">
    <property type="nucleotide sequence ID" value="NZ_CP050292.1"/>
</dbReference>
<accession>A0A7G6U1G6</accession>
<keyword evidence="4 5" id="KW-0067">ATP-binding</keyword>
<dbReference type="InterPro" id="IPR002736">
    <property type="entry name" value="CitG"/>
</dbReference>
<dbReference type="GO" id="GO:0016757">
    <property type="term" value="F:glycosyltransferase activity"/>
    <property type="evidence" value="ECO:0007669"/>
    <property type="project" value="UniProtKB-KW"/>
</dbReference>